<dbReference type="VEuPathDB" id="FungiDB:DD237_006048"/>
<protein>
    <recommendedName>
        <fullName evidence="2">Serine hydrolase domain-containing protein</fullName>
    </recommendedName>
</protein>
<dbReference type="Pfam" id="PF03959">
    <property type="entry name" value="FSH1"/>
    <property type="match status" value="1"/>
</dbReference>
<dbReference type="InterPro" id="IPR029058">
    <property type="entry name" value="AB_hydrolase_fold"/>
</dbReference>
<sequence>MTKCRVLCLHGYRQDAIKFRGRIAALRRTFKSSVEFVCLDAPFPVPDASTLEEKHINSKNTNEQVNQLKWFDFIHDTQSEHYLLERVEESLEYVANFIKKEGPFDGILGFSQGGTMASLILHKQVRDSEFPFAFRFAFFVSAGACYDQKYMINVKVDLPSLHVIGETDAVVEKKSSLALKDRFIDAKVLMHPGGHYIPTNKVVKDAFRAFFEELQQSDQNKKEVGTALCNDC</sequence>
<name>A0A3M6V7E5_9STRA</name>
<dbReference type="PANTHER" id="PTHR48070:SF6">
    <property type="entry name" value="ESTERASE OVCA2"/>
    <property type="match status" value="1"/>
</dbReference>
<evidence type="ECO:0000256" key="1">
    <source>
        <dbReference type="ARBA" id="ARBA00022801"/>
    </source>
</evidence>
<keyword evidence="4" id="KW-1185">Reference proteome</keyword>
<evidence type="ECO:0000259" key="2">
    <source>
        <dbReference type="Pfam" id="PF03959"/>
    </source>
</evidence>
<keyword evidence="1" id="KW-0378">Hydrolase</keyword>
<dbReference type="EMBL" id="QLLG01000809">
    <property type="protein sequence ID" value="RMX62107.1"/>
    <property type="molecule type" value="Genomic_DNA"/>
</dbReference>
<organism evidence="3 4">
    <name type="scientific">Peronospora effusa</name>
    <dbReference type="NCBI Taxonomy" id="542832"/>
    <lineage>
        <taxon>Eukaryota</taxon>
        <taxon>Sar</taxon>
        <taxon>Stramenopiles</taxon>
        <taxon>Oomycota</taxon>
        <taxon>Peronosporomycetes</taxon>
        <taxon>Peronosporales</taxon>
        <taxon>Peronosporaceae</taxon>
        <taxon>Peronospora</taxon>
    </lineage>
</organism>
<dbReference type="GO" id="GO:0005634">
    <property type="term" value="C:nucleus"/>
    <property type="evidence" value="ECO:0007669"/>
    <property type="project" value="TreeGrafter"/>
</dbReference>
<dbReference type="PANTHER" id="PTHR48070">
    <property type="entry name" value="ESTERASE OVCA2"/>
    <property type="match status" value="1"/>
</dbReference>
<evidence type="ECO:0000313" key="3">
    <source>
        <dbReference type="EMBL" id="RMX62107.1"/>
    </source>
</evidence>
<proteinExistence type="predicted"/>
<dbReference type="InterPro" id="IPR050593">
    <property type="entry name" value="LovG"/>
</dbReference>
<feature type="domain" description="Serine hydrolase" evidence="2">
    <location>
        <begin position="3"/>
        <end position="206"/>
    </location>
</feature>
<accession>A0A3M6V7E5</accession>
<dbReference type="Gene3D" id="3.40.50.1820">
    <property type="entry name" value="alpha/beta hydrolase"/>
    <property type="match status" value="1"/>
</dbReference>
<evidence type="ECO:0000313" key="4">
    <source>
        <dbReference type="Proteomes" id="UP000282087"/>
    </source>
</evidence>
<dbReference type="AlphaFoldDB" id="A0A3M6V7E5"/>
<gene>
    <name evidence="3" type="ORF">DD238_005186</name>
</gene>
<dbReference type="SUPFAM" id="SSF53474">
    <property type="entry name" value="alpha/beta-Hydrolases"/>
    <property type="match status" value="1"/>
</dbReference>
<dbReference type="InterPro" id="IPR005645">
    <property type="entry name" value="FSH-like_dom"/>
</dbReference>
<dbReference type="STRING" id="542832.A0A3M6V7E5"/>
<dbReference type="GO" id="GO:0005737">
    <property type="term" value="C:cytoplasm"/>
    <property type="evidence" value="ECO:0007669"/>
    <property type="project" value="TreeGrafter"/>
</dbReference>
<comment type="caution">
    <text evidence="3">The sequence shown here is derived from an EMBL/GenBank/DDBJ whole genome shotgun (WGS) entry which is preliminary data.</text>
</comment>
<dbReference type="GO" id="GO:0016787">
    <property type="term" value="F:hydrolase activity"/>
    <property type="evidence" value="ECO:0007669"/>
    <property type="project" value="UniProtKB-KW"/>
</dbReference>
<reference evidence="3 4" key="1">
    <citation type="submission" date="2018-06" db="EMBL/GenBank/DDBJ databases">
        <title>Comparative genomics of downy mildews reveals potential adaptations to biotrophy.</title>
        <authorList>
            <person name="Fletcher K."/>
            <person name="Klosterman S.J."/>
            <person name="Derevnina L."/>
            <person name="Martin F."/>
            <person name="Koike S."/>
            <person name="Reyes Chin-Wo S."/>
            <person name="Mou B."/>
            <person name="Michelmore R."/>
        </authorList>
    </citation>
    <scope>NUCLEOTIDE SEQUENCE [LARGE SCALE GENOMIC DNA]</scope>
    <source>
        <strain evidence="3 4">R14</strain>
    </source>
</reference>
<dbReference type="Proteomes" id="UP000282087">
    <property type="component" value="Unassembled WGS sequence"/>
</dbReference>